<dbReference type="RefSeq" id="WP_265455048.1">
    <property type="nucleotide sequence ID" value="NZ_JAOPLL010000001.1"/>
</dbReference>
<sequence length="512" mass="58140">MMSNQLSFKPIALGPITPQIAPLKIPQQIVEAKPLRLPLLTFPVYVLPNELREVIAYLQQETQASPDLLASSLLGGMALCCQDLFDISPKAPLRFPISLYQVVLAESGERKSTVDKLLMKPIRDLEAELELQYQEEKKQYDVAQRLWQSEQKALEKAFQQAVTKGEPSKLAKQQLENCLLQQPLPPQRKRLLVSDVTRAAVKQALGKSNPSLVLLSDEAGSILNGELLHDTPLLNSLWSAQPIEVDRANGEMFRITDARFGTMLMVQPALFKEYVARQGLRARASGFFARTLLCQPSSTIGLRFERGAITKTATSDPLVWFHTRVMTRLNESIQRRDKNAERVCLTLSPEAAHRWALEYNRIESMSGPSGALYEYRDYASKQLEHVARIAGVLEAFVTGNVVISEHTMHAAIQLASYYLDSFIHLMADDALPEEMEDEVKLETWLQANHRRFNYLDIPKNYIRQHGPNRLRDNQRLTRTLERLQMKGKVQVYKVKRTWFVHISQNNGIVTGI</sequence>
<accession>A0ABT7PUM4</accession>
<dbReference type="Proteomes" id="UP001168107">
    <property type="component" value="Unassembled WGS sequence"/>
</dbReference>
<protein>
    <submittedName>
        <fullName evidence="1">YfjI family protein</fullName>
    </submittedName>
</protein>
<dbReference type="EMBL" id="JAOPLL010000001">
    <property type="protein sequence ID" value="MDM5070790.1"/>
    <property type="molecule type" value="Genomic_DNA"/>
</dbReference>
<evidence type="ECO:0000313" key="1">
    <source>
        <dbReference type="EMBL" id="MDM5070790.1"/>
    </source>
</evidence>
<name>A0ABT7PUM4_9GAMM</name>
<gene>
    <name evidence="1" type="ORF">OB935_02840</name>
</gene>
<proteinExistence type="predicted"/>
<keyword evidence="2" id="KW-1185">Reference proteome</keyword>
<organism evidence="1 2">
    <name type="scientific">Aeromonas bestiarum</name>
    <dbReference type="NCBI Taxonomy" id="105751"/>
    <lineage>
        <taxon>Bacteria</taxon>
        <taxon>Pseudomonadati</taxon>
        <taxon>Pseudomonadota</taxon>
        <taxon>Gammaproteobacteria</taxon>
        <taxon>Aeromonadales</taxon>
        <taxon>Aeromonadaceae</taxon>
        <taxon>Aeromonas</taxon>
    </lineage>
</organism>
<dbReference type="InterPro" id="IPR025048">
    <property type="entry name" value="DUF3987"/>
</dbReference>
<comment type="caution">
    <text evidence="1">The sequence shown here is derived from an EMBL/GenBank/DDBJ whole genome shotgun (WGS) entry which is preliminary data.</text>
</comment>
<reference evidence="1" key="1">
    <citation type="submission" date="2024-05" db="EMBL/GenBank/DDBJ databases">
        <title>WGS of Aeromonas isolates.</title>
        <authorList>
            <person name="Lee H."/>
        </authorList>
    </citation>
    <scope>NUCLEOTIDE SEQUENCE</scope>
    <source>
        <strain evidence="1">SU58-3</strain>
    </source>
</reference>
<evidence type="ECO:0000313" key="2">
    <source>
        <dbReference type="Proteomes" id="UP001168107"/>
    </source>
</evidence>
<dbReference type="Pfam" id="PF13148">
    <property type="entry name" value="DUF3987"/>
    <property type="match status" value="1"/>
</dbReference>